<evidence type="ECO:0000313" key="2">
    <source>
        <dbReference type="Proteomes" id="UP000034617"/>
    </source>
</evidence>
<dbReference type="InterPro" id="IPR036844">
    <property type="entry name" value="Hint_dom_sf"/>
</dbReference>
<dbReference type="SUPFAM" id="SSF51294">
    <property type="entry name" value="Hedgehog/intein (Hint) domain"/>
    <property type="match status" value="1"/>
</dbReference>
<dbReference type="InterPro" id="IPR030934">
    <property type="entry name" value="Intein_C"/>
</dbReference>
<dbReference type="EMBL" id="LCHM01000074">
    <property type="protein sequence ID" value="KKT34459.1"/>
    <property type="molecule type" value="Genomic_DNA"/>
</dbReference>
<organism evidence="1 2">
    <name type="scientific">Candidatus Gottesmanbacteria bacterium GW2011_GWB1_44_11c</name>
    <dbReference type="NCBI Taxonomy" id="1618447"/>
    <lineage>
        <taxon>Bacteria</taxon>
        <taxon>Candidatus Gottesmaniibacteriota</taxon>
    </lineage>
</organism>
<comment type="caution">
    <text evidence="1">The sequence shown here is derived from an EMBL/GenBank/DDBJ whole genome shotgun (WGS) entry which is preliminary data.</text>
</comment>
<gene>
    <name evidence="1" type="ORF">UW22_C0074G0004</name>
</gene>
<evidence type="ECO:0008006" key="3">
    <source>
        <dbReference type="Google" id="ProtNLM"/>
    </source>
</evidence>
<feature type="non-terminal residue" evidence="1">
    <location>
        <position position="789"/>
    </location>
</feature>
<reference evidence="1 2" key="1">
    <citation type="journal article" date="2015" name="Nature">
        <title>rRNA introns, odd ribosomes, and small enigmatic genomes across a large radiation of phyla.</title>
        <authorList>
            <person name="Brown C.T."/>
            <person name="Hug L.A."/>
            <person name="Thomas B.C."/>
            <person name="Sharon I."/>
            <person name="Castelle C.J."/>
            <person name="Singh A."/>
            <person name="Wilkins M.J."/>
            <person name="Williams K.H."/>
            <person name="Banfield J.F."/>
        </authorList>
    </citation>
    <scope>NUCLEOTIDE SEQUENCE [LARGE SCALE GENOMIC DNA]</scope>
</reference>
<dbReference type="InterPro" id="IPR006141">
    <property type="entry name" value="Intein_N"/>
</dbReference>
<dbReference type="Gene3D" id="2.170.16.10">
    <property type="entry name" value="Hedgehog/Intein (Hint) domain"/>
    <property type="match status" value="2"/>
</dbReference>
<dbReference type="AlphaFoldDB" id="A0A0G1JGE5"/>
<dbReference type="InterPro" id="IPR006142">
    <property type="entry name" value="INTEIN"/>
</dbReference>
<protein>
    <recommendedName>
        <fullName evidence="3">Hint domain-containing protein</fullName>
    </recommendedName>
</protein>
<dbReference type="PROSITE" id="PS50817">
    <property type="entry name" value="INTEIN_N_TER"/>
    <property type="match status" value="1"/>
</dbReference>
<dbReference type="Pfam" id="PF14890">
    <property type="entry name" value="Intein_splicing"/>
    <property type="match status" value="1"/>
</dbReference>
<name>A0A0G1JGE5_9BACT</name>
<sequence length="789" mass="88418">MYELVTEDGRRIRTTGNHPYLTKNGWTEVVHLEKGREIAVADDTLMPGFEEYQIHSNRPQNNSQTIHNGFDAHHLFPSQLKNIQINNQHTGQNQTPRIDKSNSVHTRLSSVKKTANFYEIRQPIIAINDAENLKIPTAGVNNGAITPYVSLSPDLTIEDEYITQENNDVNYIKISSIDFVGYEQVYDIEVEGTHNFVAGHMMKQMENGKWKIDEEAEKNLSPLSILHSPFQFRGIIAHNTEIQPPSIFSQQEEAMVGNLAISRLPEVVRTEIKNRISDSGYKKQLVIPDTVIPETIVDEEGNPVSRDQVKSDLTPYTAPLSVYSGFSLPWLLANGYEVVVRYDAESMKPANAVNTVFGDLQLRLISLGVLDGIQERPDKGDFVIVRAGEFGDEHFILKKKTGDAGLTEEEKNNFALSVIQTVGTRRNLFKEGDAVVYRPVGIHIIEGPTHAAEYTPQRFSTGDIEKRKQALSDTISSPLVTTLLDSLDDTKLTDEDRIDAILMIETLFYDKLIVDEIAGVQNILQQKYQGLFPNIIHVYKDRLDLIDALSESGQEYVFMSVDAPGKTKADNISGYELGNAGITDQFYAVADSLAKRGFPIIVMRRAGQFYLAVPKDVMGVESLETLVSGIRTDVLSYQDRKTDPPVLLTVEGVPLSVALGEKESNVLALNVAQNQLDTLLWNDTVSQLHALVSNTTTELQSWLFLANFYLNPYDKRGIQHLLRLGLREVDIGSLKPYYVWQEGTDAYILTSEDQNVQRYQAAVQKLLIQPQTLIDSEQSRTTSQGIGEE</sequence>
<dbReference type="GO" id="GO:0016539">
    <property type="term" value="P:intein-mediated protein splicing"/>
    <property type="evidence" value="ECO:0007669"/>
    <property type="project" value="InterPro"/>
</dbReference>
<dbReference type="Proteomes" id="UP000034617">
    <property type="component" value="Unassembled WGS sequence"/>
</dbReference>
<evidence type="ECO:0000313" key="1">
    <source>
        <dbReference type="EMBL" id="KKT34459.1"/>
    </source>
</evidence>
<accession>A0A0G1JGE5</accession>
<dbReference type="PRINTS" id="PR00379">
    <property type="entry name" value="INTEIN"/>
</dbReference>
<dbReference type="NCBIfam" id="TIGR01443">
    <property type="entry name" value="intein_Cterm"/>
    <property type="match status" value="1"/>
</dbReference>
<proteinExistence type="predicted"/>